<dbReference type="AlphaFoldDB" id="A0A517DWI4"/>
<dbReference type="KEGG" id="sted:SPTER_30230"/>
<name>A0A517DWI4_9FIRM</name>
<keyword evidence="2" id="KW-1185">Reference proteome</keyword>
<sequence>MKKTLWSIQARAFRIPYTPFSHNFWALVNPTGKIADQIHGLAYDPKAGITKALGNSSHFLHVVHDAAIIWSLQPNQPTVVCSTGPESEICNRWQAALNSVFAINALNLPYPNLWQHLYKMNSNTIFNTIGQIMGVVQPGRLLPTLAPGIKLVVSQAIIDLYGYKARPANISQAER</sequence>
<dbReference type="RefSeq" id="WP_144351090.1">
    <property type="nucleotide sequence ID" value="NZ_CP036259.1"/>
</dbReference>
<protein>
    <submittedName>
        <fullName evidence="1">Uncharacterized protein</fullName>
    </submittedName>
</protein>
<reference evidence="1 2" key="1">
    <citation type="submission" date="2019-02" db="EMBL/GenBank/DDBJ databases">
        <title>Closed genome of Sporomusa termitida DSM 4440.</title>
        <authorList>
            <person name="Poehlein A."/>
            <person name="Daniel R."/>
        </authorList>
    </citation>
    <scope>NUCLEOTIDE SEQUENCE [LARGE SCALE GENOMIC DNA]</scope>
    <source>
        <strain evidence="1 2">DSM 4440</strain>
    </source>
</reference>
<accession>A0A517DWI4</accession>
<organism evidence="1 2">
    <name type="scientific">Sporomusa termitida</name>
    <dbReference type="NCBI Taxonomy" id="2377"/>
    <lineage>
        <taxon>Bacteria</taxon>
        <taxon>Bacillati</taxon>
        <taxon>Bacillota</taxon>
        <taxon>Negativicutes</taxon>
        <taxon>Selenomonadales</taxon>
        <taxon>Sporomusaceae</taxon>
        <taxon>Sporomusa</taxon>
    </lineage>
</organism>
<gene>
    <name evidence="1" type="ORF">SPTER_30230</name>
</gene>
<dbReference type="Proteomes" id="UP000320776">
    <property type="component" value="Chromosome"/>
</dbReference>
<dbReference type="OrthoDB" id="1679582at2"/>
<evidence type="ECO:0000313" key="1">
    <source>
        <dbReference type="EMBL" id="QDR81616.1"/>
    </source>
</evidence>
<dbReference type="EMBL" id="CP036259">
    <property type="protein sequence ID" value="QDR81616.1"/>
    <property type="molecule type" value="Genomic_DNA"/>
</dbReference>
<proteinExistence type="predicted"/>
<evidence type="ECO:0000313" key="2">
    <source>
        <dbReference type="Proteomes" id="UP000320776"/>
    </source>
</evidence>